<comment type="function">
    <text evidence="1">Required for the export of heme to the periplasm for the biogenesis of c-type cytochromes.</text>
</comment>
<dbReference type="RefSeq" id="WP_013928884.1">
    <property type="nucleotide sequence ID" value="NC_015703.1"/>
</dbReference>
<evidence type="ECO:0000256" key="1">
    <source>
        <dbReference type="ARBA" id="ARBA00002442"/>
    </source>
</evidence>
<evidence type="ECO:0000256" key="9">
    <source>
        <dbReference type="SAM" id="Phobius"/>
    </source>
</evidence>
<feature type="domain" description="Cytochrome c assembly protein" evidence="10">
    <location>
        <begin position="11"/>
        <end position="162"/>
    </location>
</feature>
<comment type="subcellular location">
    <subcellularLocation>
        <location evidence="2">Membrane</location>
        <topology evidence="2">Multi-pass membrane protein</topology>
    </subcellularLocation>
</comment>
<evidence type="ECO:0000313" key="12">
    <source>
        <dbReference type="Proteomes" id="UP000000493"/>
    </source>
</evidence>
<feature type="transmembrane region" description="Helical" evidence="9">
    <location>
        <begin position="188"/>
        <end position="206"/>
    </location>
</feature>
<proteinExistence type="inferred from homology"/>
<comment type="similarity">
    <text evidence="3">Belongs to the CcmC/CycZ/HelC family.</text>
</comment>
<dbReference type="Proteomes" id="UP000000493">
    <property type="component" value="Chromosome"/>
</dbReference>
<dbReference type="PANTHER" id="PTHR30071:SF1">
    <property type="entry name" value="CYTOCHROME B_B6 PROTEIN-RELATED"/>
    <property type="match status" value="1"/>
</dbReference>
<dbReference type="GO" id="GO:0017004">
    <property type="term" value="P:cytochrome complex assembly"/>
    <property type="evidence" value="ECO:0007669"/>
    <property type="project" value="UniProtKB-KW"/>
</dbReference>
<sequence length="219" mass="25198">MKNNWWKVLAVVLLTYGFYFGLMGEVPRRNILNESIRNVYFHVSLWFATTLFLLTSAIFSIRYLRSNNLTDDIKAVEFTNVALLFGALGCATGSLWARVTWGDWWPNDPKLNSVAISMLMYFAYTVLRSSLEDEQKKARISAVYNIFAFAVFIPLIYILPRMTDSLHPGNGGNPAFGEYDMDNQMRRVFYPIIIGWMLLGTWIATLRIRVRVLNNAVND</sequence>
<gene>
    <name evidence="11" type="ordered locus">Runsl_3198</name>
</gene>
<protein>
    <recommendedName>
        <fullName evidence="4">Heme exporter protein C</fullName>
    </recommendedName>
</protein>
<evidence type="ECO:0000256" key="6">
    <source>
        <dbReference type="ARBA" id="ARBA00022748"/>
    </source>
</evidence>
<keyword evidence="6" id="KW-0201">Cytochrome c-type biogenesis</keyword>
<dbReference type="GO" id="GO:0015232">
    <property type="term" value="F:heme transmembrane transporter activity"/>
    <property type="evidence" value="ECO:0007669"/>
    <property type="project" value="InterPro"/>
</dbReference>
<evidence type="ECO:0000256" key="8">
    <source>
        <dbReference type="ARBA" id="ARBA00023136"/>
    </source>
</evidence>
<evidence type="ECO:0000256" key="7">
    <source>
        <dbReference type="ARBA" id="ARBA00022989"/>
    </source>
</evidence>
<dbReference type="KEGG" id="rsi:Runsl_3198"/>
<evidence type="ECO:0000256" key="4">
    <source>
        <dbReference type="ARBA" id="ARBA00016463"/>
    </source>
</evidence>
<reference evidence="11 12" key="2">
    <citation type="journal article" date="2012" name="Stand. Genomic Sci.">
        <title>Complete genome sequence of the aquatic bacterium Runella slithyformis type strain (LSU 4(T)).</title>
        <authorList>
            <person name="Copeland A."/>
            <person name="Zhang X."/>
            <person name="Misra M."/>
            <person name="Lapidus A."/>
            <person name="Nolan M."/>
            <person name="Lucas S."/>
            <person name="Deshpande S."/>
            <person name="Cheng J.F."/>
            <person name="Tapia R."/>
            <person name="Goodwin L.A."/>
            <person name="Pitluck S."/>
            <person name="Liolios K."/>
            <person name="Pagani I."/>
            <person name="Ivanova N."/>
            <person name="Mikhailova N."/>
            <person name="Pati A."/>
            <person name="Chen A."/>
            <person name="Palaniappan K."/>
            <person name="Land M."/>
            <person name="Hauser L."/>
            <person name="Pan C."/>
            <person name="Jeffries C.D."/>
            <person name="Detter J.C."/>
            <person name="Brambilla E.M."/>
            <person name="Rohde M."/>
            <person name="Djao O.D."/>
            <person name="Goker M."/>
            <person name="Sikorski J."/>
            <person name="Tindall B.J."/>
            <person name="Woyke T."/>
            <person name="Bristow J."/>
            <person name="Eisen J.A."/>
            <person name="Markowitz V."/>
            <person name="Hugenholtz P."/>
            <person name="Kyrpides N.C."/>
            <person name="Klenk H.P."/>
            <person name="Mavromatis K."/>
        </authorList>
    </citation>
    <scope>NUCLEOTIDE SEQUENCE [LARGE SCALE GENOMIC DNA]</scope>
    <source>
        <strain evidence="12">ATCC 29530 / DSM 19594 / LMG 11500 / NCIMB 11436 / LSU 4</strain>
    </source>
</reference>
<evidence type="ECO:0000256" key="2">
    <source>
        <dbReference type="ARBA" id="ARBA00004141"/>
    </source>
</evidence>
<feature type="transmembrane region" description="Helical" evidence="9">
    <location>
        <begin position="81"/>
        <end position="99"/>
    </location>
</feature>
<feature type="transmembrane region" description="Helical" evidence="9">
    <location>
        <begin position="111"/>
        <end position="130"/>
    </location>
</feature>
<dbReference type="InterPro" id="IPR045062">
    <property type="entry name" value="Cyt_c_biogenesis_CcsA/CcmC"/>
</dbReference>
<dbReference type="PANTHER" id="PTHR30071">
    <property type="entry name" value="HEME EXPORTER PROTEIN C"/>
    <property type="match status" value="1"/>
</dbReference>
<evidence type="ECO:0000256" key="5">
    <source>
        <dbReference type="ARBA" id="ARBA00022692"/>
    </source>
</evidence>
<evidence type="ECO:0000256" key="3">
    <source>
        <dbReference type="ARBA" id="ARBA00005840"/>
    </source>
</evidence>
<dbReference type="GO" id="GO:0005886">
    <property type="term" value="C:plasma membrane"/>
    <property type="evidence" value="ECO:0007669"/>
    <property type="project" value="TreeGrafter"/>
</dbReference>
<dbReference type="AlphaFoldDB" id="A0A7U3ZLV5"/>
<organism evidence="11 12">
    <name type="scientific">Runella slithyformis (strain ATCC 29530 / DSM 19594 / LMG 11500 / NCIMB 11436 / LSU 4)</name>
    <dbReference type="NCBI Taxonomy" id="761193"/>
    <lineage>
        <taxon>Bacteria</taxon>
        <taxon>Pseudomonadati</taxon>
        <taxon>Bacteroidota</taxon>
        <taxon>Cytophagia</taxon>
        <taxon>Cytophagales</taxon>
        <taxon>Spirosomataceae</taxon>
        <taxon>Runella</taxon>
    </lineage>
</organism>
<dbReference type="PRINTS" id="PR01386">
    <property type="entry name" value="CCMCBIOGNSIS"/>
</dbReference>
<name>A0A7U3ZLV5_RUNSL</name>
<dbReference type="InterPro" id="IPR003557">
    <property type="entry name" value="Cyt_c_biogenesis_CcmC"/>
</dbReference>
<evidence type="ECO:0000259" key="10">
    <source>
        <dbReference type="Pfam" id="PF01578"/>
    </source>
</evidence>
<keyword evidence="5 9" id="KW-0812">Transmembrane</keyword>
<evidence type="ECO:0000313" key="11">
    <source>
        <dbReference type="EMBL" id="AEI49577.1"/>
    </source>
</evidence>
<dbReference type="GO" id="GO:0020037">
    <property type="term" value="F:heme binding"/>
    <property type="evidence" value="ECO:0007669"/>
    <property type="project" value="InterPro"/>
</dbReference>
<feature type="transmembrane region" description="Helical" evidence="9">
    <location>
        <begin position="142"/>
        <end position="159"/>
    </location>
</feature>
<keyword evidence="8 9" id="KW-0472">Membrane</keyword>
<accession>A0A7U3ZLV5</accession>
<feature type="transmembrane region" description="Helical" evidence="9">
    <location>
        <begin position="39"/>
        <end position="61"/>
    </location>
</feature>
<keyword evidence="7 9" id="KW-1133">Transmembrane helix</keyword>
<dbReference type="InterPro" id="IPR002541">
    <property type="entry name" value="Cyt_c_assembly"/>
</dbReference>
<dbReference type="Pfam" id="PF01578">
    <property type="entry name" value="Cytochrom_C_asm"/>
    <property type="match status" value="1"/>
</dbReference>
<reference evidence="12" key="1">
    <citation type="submission" date="2011-06" db="EMBL/GenBank/DDBJ databases">
        <title>The complete genome of chromosome of Runella slithyformis DSM 19594.</title>
        <authorList>
            <consortium name="US DOE Joint Genome Institute (JGI-PGF)"/>
            <person name="Lucas S."/>
            <person name="Han J."/>
            <person name="Lapidus A."/>
            <person name="Bruce D."/>
            <person name="Goodwin L."/>
            <person name="Pitluck S."/>
            <person name="Peters L."/>
            <person name="Kyrpides N."/>
            <person name="Mavromatis K."/>
            <person name="Ivanova N."/>
            <person name="Ovchinnikova G."/>
            <person name="Zhang X."/>
            <person name="Misra M."/>
            <person name="Detter J.C."/>
            <person name="Tapia R."/>
            <person name="Han C."/>
            <person name="Land M."/>
            <person name="Hauser L."/>
            <person name="Markowitz V."/>
            <person name="Cheng J.-F."/>
            <person name="Hugenholtz P."/>
            <person name="Woyke T."/>
            <person name="Wu D."/>
            <person name="Tindall B."/>
            <person name="Faehrich R."/>
            <person name="Brambilla E."/>
            <person name="Klenk H.-P."/>
            <person name="Eisen J.A."/>
        </authorList>
    </citation>
    <scope>NUCLEOTIDE SEQUENCE [LARGE SCALE GENOMIC DNA]</scope>
    <source>
        <strain evidence="12">ATCC 29530 / DSM 19594 / LMG 11500 / NCIMB 11436 / LSU 4</strain>
    </source>
</reference>
<keyword evidence="12" id="KW-1185">Reference proteome</keyword>
<dbReference type="EMBL" id="CP002859">
    <property type="protein sequence ID" value="AEI49577.1"/>
    <property type="molecule type" value="Genomic_DNA"/>
</dbReference>